<reference evidence="2" key="1">
    <citation type="submission" date="2023-10" db="EMBL/GenBank/DDBJ databases">
        <authorList>
            <person name="Chen Y."/>
            <person name="Shah S."/>
            <person name="Dougan E. K."/>
            <person name="Thang M."/>
            <person name="Chan C."/>
        </authorList>
    </citation>
    <scope>NUCLEOTIDE SEQUENCE [LARGE SCALE GENOMIC DNA]</scope>
</reference>
<comment type="caution">
    <text evidence="2">The sequence shown here is derived from an EMBL/GenBank/DDBJ whole genome shotgun (WGS) entry which is preliminary data.</text>
</comment>
<sequence length="332" mass="34110">MAATGGQPPGLEEGAAAVAAEGGAQAAVAASRADLDALPVTQSCKLNSIALKWVRDTAENPPGFPVTPCVDITDSDPMCVGVLERTTGMACSFRGGGGAQPWSWRQMLVAPKPDVKDKVLGSDPAVGIAHIACQTVDARDRKRWHAALHAGRPFDKGVPVPAWDSHGKSDGPGTYRAKTAGNYDAPCRGTGVAAQADAEGSAVAEPGDAQQEAAAQTAASGPASHAAAGEGAEQADWREEAKQEPTSAAGGASSGAEWWSGADWWSKGEWKDSGGDWKDSSDNKWSRGGDWKDRGHGNGQGGASSSAAGGAASAAEPSTEEKEQPKKWGWWQ</sequence>
<feature type="region of interest" description="Disordered" evidence="1">
    <location>
        <begin position="198"/>
        <end position="332"/>
    </location>
</feature>
<proteinExistence type="predicted"/>
<feature type="compositionally biased region" description="Low complexity" evidence="1">
    <location>
        <begin position="209"/>
        <end position="234"/>
    </location>
</feature>
<evidence type="ECO:0000313" key="2">
    <source>
        <dbReference type="EMBL" id="CAK0878333.1"/>
    </source>
</evidence>
<name>A0ABN9W093_9DINO</name>
<keyword evidence="3" id="KW-1185">Reference proteome</keyword>
<feature type="compositionally biased region" description="Low complexity" evidence="1">
    <location>
        <begin position="303"/>
        <end position="315"/>
    </location>
</feature>
<protein>
    <submittedName>
        <fullName evidence="2">Uncharacterized protein</fullName>
    </submittedName>
</protein>
<accession>A0ABN9W093</accession>
<dbReference type="Proteomes" id="UP001189429">
    <property type="component" value="Unassembled WGS sequence"/>
</dbReference>
<feature type="compositionally biased region" description="Low complexity" evidence="1">
    <location>
        <begin position="247"/>
        <end position="265"/>
    </location>
</feature>
<evidence type="ECO:0000313" key="3">
    <source>
        <dbReference type="Proteomes" id="UP001189429"/>
    </source>
</evidence>
<dbReference type="EMBL" id="CAUYUJ010017837">
    <property type="protein sequence ID" value="CAK0878333.1"/>
    <property type="molecule type" value="Genomic_DNA"/>
</dbReference>
<evidence type="ECO:0000256" key="1">
    <source>
        <dbReference type="SAM" id="MobiDB-lite"/>
    </source>
</evidence>
<feature type="compositionally biased region" description="Basic and acidic residues" evidence="1">
    <location>
        <begin position="266"/>
        <end position="296"/>
    </location>
</feature>
<organism evidence="2 3">
    <name type="scientific">Prorocentrum cordatum</name>
    <dbReference type="NCBI Taxonomy" id="2364126"/>
    <lineage>
        <taxon>Eukaryota</taxon>
        <taxon>Sar</taxon>
        <taxon>Alveolata</taxon>
        <taxon>Dinophyceae</taxon>
        <taxon>Prorocentrales</taxon>
        <taxon>Prorocentraceae</taxon>
        <taxon>Prorocentrum</taxon>
    </lineage>
</organism>
<gene>
    <name evidence="2" type="ORF">PCOR1329_LOCUS62131</name>
</gene>